<dbReference type="eggNOG" id="COG3021">
    <property type="taxonomic scope" value="Bacteria"/>
</dbReference>
<proteinExistence type="predicted"/>
<name>E8MAU4_PHOS4</name>
<dbReference type="SUPFAM" id="SSF56219">
    <property type="entry name" value="DNase I-like"/>
    <property type="match status" value="1"/>
</dbReference>
<evidence type="ECO:0000313" key="4">
    <source>
        <dbReference type="Proteomes" id="UP000006228"/>
    </source>
</evidence>
<evidence type="ECO:0000256" key="1">
    <source>
        <dbReference type="SAM" id="Phobius"/>
    </source>
</evidence>
<dbReference type="InterPro" id="IPR036691">
    <property type="entry name" value="Endo/exonu/phosph_ase_sf"/>
</dbReference>
<dbReference type="Gene3D" id="3.60.10.10">
    <property type="entry name" value="Endonuclease/exonuclease/phosphatase"/>
    <property type="match status" value="1"/>
</dbReference>
<dbReference type="RefSeq" id="WP_008079673.1">
    <property type="nucleotide sequence ID" value="NZ_AEVT01000098.1"/>
</dbReference>
<organism evidence="3 4">
    <name type="scientific">Vibrio sinaloensis DSM 21326</name>
    <dbReference type="NCBI Taxonomy" id="945550"/>
    <lineage>
        <taxon>Bacteria</taxon>
        <taxon>Pseudomonadati</taxon>
        <taxon>Pseudomonadota</taxon>
        <taxon>Gammaproteobacteria</taxon>
        <taxon>Vibrionales</taxon>
        <taxon>Vibrionaceae</taxon>
        <taxon>Vibrio</taxon>
        <taxon>Vibrio oreintalis group</taxon>
    </lineage>
</organism>
<feature type="domain" description="Endonuclease/exonuclease/phosphatase" evidence="2">
    <location>
        <begin position="92"/>
        <end position="299"/>
    </location>
</feature>
<dbReference type="Proteomes" id="UP000006228">
    <property type="component" value="Unassembled WGS sequence"/>
</dbReference>
<dbReference type="Pfam" id="PF03372">
    <property type="entry name" value="Exo_endo_phos"/>
    <property type="match status" value="1"/>
</dbReference>
<dbReference type="EMBL" id="AEVT01000098">
    <property type="protein sequence ID" value="EGA68774.1"/>
    <property type="molecule type" value="Genomic_DNA"/>
</dbReference>
<gene>
    <name evidence="3" type="ORF">VISI1226_10612</name>
</gene>
<keyword evidence="1" id="KW-0812">Transmembrane</keyword>
<accession>E8MAU4</accession>
<reference evidence="3 4" key="1">
    <citation type="journal article" date="2012" name="Int. J. Syst. Evol. Microbiol.">
        <title>Vibrio caribbeanicus sp. nov., isolated from the marine sponge Scleritoderma cyanea.</title>
        <authorList>
            <person name="Hoffmann M."/>
            <person name="Monday S.R."/>
            <person name="Allard M.W."/>
            <person name="Strain E.A."/>
            <person name="Whittaker P."/>
            <person name="Naum M."/>
            <person name="McCarthy P.J."/>
            <person name="Lopez J.V."/>
            <person name="Fischer M."/>
            <person name="Brown E.W."/>
        </authorList>
    </citation>
    <scope>NUCLEOTIDE SEQUENCE [LARGE SCALE GENOMIC DNA]</scope>
    <source>
        <strain evidence="4">DSMZ 21326</strain>
    </source>
</reference>
<dbReference type="GeneID" id="95570688"/>
<protein>
    <recommendedName>
        <fullName evidence="2">Endonuclease/exonuclease/phosphatase domain-containing protein</fullName>
    </recommendedName>
</protein>
<comment type="caution">
    <text evidence="3">The sequence shown here is derived from an EMBL/GenBank/DDBJ whole genome shotgun (WGS) entry which is preliminary data.</text>
</comment>
<dbReference type="AlphaFoldDB" id="E8MAU4"/>
<keyword evidence="1" id="KW-0472">Membrane</keyword>
<dbReference type="GO" id="GO:0003824">
    <property type="term" value="F:catalytic activity"/>
    <property type="evidence" value="ECO:0007669"/>
    <property type="project" value="InterPro"/>
</dbReference>
<keyword evidence="1" id="KW-1133">Transmembrane helix</keyword>
<feature type="transmembrane region" description="Helical" evidence="1">
    <location>
        <begin position="33"/>
        <end position="53"/>
    </location>
</feature>
<evidence type="ECO:0000313" key="3">
    <source>
        <dbReference type="EMBL" id="EGA68774.1"/>
    </source>
</evidence>
<evidence type="ECO:0000259" key="2">
    <source>
        <dbReference type="Pfam" id="PF03372"/>
    </source>
</evidence>
<dbReference type="OrthoDB" id="5902906at2"/>
<dbReference type="InterPro" id="IPR005135">
    <property type="entry name" value="Endo/exonuclease/phosphatase"/>
</dbReference>
<sequence length="308" mass="35343">MLRWINWLVVFCPTLIWLAFALRDVSWWTENIVAFPSLFLVSYLVFALVFSLFRQWAHAISCLMFSVVFWLLTPVSQQKLTSECANPIRVGQFNTFYGNSDINQVLNFLLSQELDLVVLQEVAPEVGERLKTLSDVYPFQYGGQTGVGYPSSQMILSQTELTNMSVFMTPDQQAVIKGNWRPSKHQAFTLITAHPPSPRSKELWYRRNALIRTIASLTVEYPNDETLIVGDFNLSSVSLRYSKLFPEFQSAPVASWPKWSVDVKTPAWTMISIDHLWLKSTERKICQRQSLDTPNGSDHKFVLTQIGY</sequence>